<dbReference type="KEGG" id="lacs:H4075_05490"/>
<dbReference type="FunFam" id="2.60.40.10:FF:000791">
    <property type="entry name" value="Two-component system sensor histidine kinase/response regulator"/>
    <property type="match status" value="1"/>
</dbReference>
<dbReference type="EMBL" id="CP060007">
    <property type="protein sequence ID" value="QNA45655.1"/>
    <property type="molecule type" value="Genomic_DNA"/>
</dbReference>
<organism evidence="6 7">
    <name type="scientific">Lacibacter sediminis</name>
    <dbReference type="NCBI Taxonomy" id="2760713"/>
    <lineage>
        <taxon>Bacteria</taxon>
        <taxon>Pseudomonadati</taxon>
        <taxon>Bacteroidota</taxon>
        <taxon>Chitinophagia</taxon>
        <taxon>Chitinophagales</taxon>
        <taxon>Chitinophagaceae</taxon>
        <taxon>Lacibacter</taxon>
    </lineage>
</organism>
<evidence type="ECO:0000256" key="2">
    <source>
        <dbReference type="ARBA" id="ARBA00012438"/>
    </source>
</evidence>
<keyword evidence="4" id="KW-0472">Membrane</keyword>
<sequence length="1056" mass="120101">MLLMLHCSLFGQSYYFRRYQVENGLSHNSVICAMQDKRGFMWFGTKDGLNRFDGYSFKTFRKDFSDSNSIGNNFIQSLYEDKQGTMYVGTDKGLYEYIDKTEEFRLLPSTKEHSIFKLTGDTKGNLWFISGFAVCKYSLKNNTLDYFDHPTFFIASAVCPTSDGNVWVGTANGELKKYQAANRTFTSIPLFKNTDDTKYKYIETIVQTNTGQLLAGTNNADVKLIDPVKETYVDLPLTLKRETNFYVKRILQVSPNEFWLGTASGIFVYNLQTGKGIQLEKNYSNPFSLSDNAVETMCADNEGGVWVGTYFGGINYFPKQVTPFTKFIPAKNENSLSGNVVREIKKDSDGSFWIGTEDAGLNKYNPVTGMFTPYEATGKPGSLSFFNLHGLEVSRNEVWIGTFEHGLDVMDIRTGKVFKHFQVGAGSVLSSNFIYCINAIDHDNILIGTTLGIYRYDRKNDRLARLEGFPEWDWYTGIVKDDKGTIWATTFGRGIHFYNPATGKGGTILHNENDLTSLSSDRVNSVFKDSRNNLWFTTEEGLCKWNEQTKNFTRYGTANGFPSNFMFSILESSSGEFWISTTKGLVRFIPTTGKVDVFTTANGLITDQFNYSSAFKDADGRMYFGSTKGLISFHPKEFRQSAFAPPVYITHFEIANQETGIGKKGSPLKASITYTDTIVLTHDQSTFSIDFAALGYTATETIQYAYQMEELSNNWVNLKKNRRVDFAELPAGTYHFRLRAMNSYGIASPNEKKLIIRILPPWWLSTYAYLIYSLLLLLLIYFIIRYYHQRMEEKNKQKFEKLEVAKEREMLEMRLVKNKELLDAKIDFFTNVAHEIKTPLTLIKVPLSRITRKAEALPELERSLKIMNRNTNRLIELTNQLLDFRQTEIDKFHLSFVHTNVTQLVEDACNDFSDLAEEYGLSFSTDIPAEALFANIDVDAFNKIINNLISNAIKFADKKVMIELLPFYKDEQSFTIRVKNDGYLIPVELKEKIFEPFYRISETEAQTGSGIGLALALSLTQLHGGSLILDSQTDNMNCFSLTLPLNNEITTSQTSA</sequence>
<evidence type="ECO:0000313" key="7">
    <source>
        <dbReference type="Proteomes" id="UP000515344"/>
    </source>
</evidence>
<evidence type="ECO:0000256" key="4">
    <source>
        <dbReference type="SAM" id="Phobius"/>
    </source>
</evidence>
<dbReference type="Gene3D" id="2.60.40.10">
    <property type="entry name" value="Immunoglobulins"/>
    <property type="match status" value="1"/>
</dbReference>
<keyword evidence="6" id="KW-0418">Kinase</keyword>
<gene>
    <name evidence="6" type="ORF">H4075_05490</name>
</gene>
<dbReference type="Gene3D" id="3.30.565.10">
    <property type="entry name" value="Histidine kinase-like ATPase, C-terminal domain"/>
    <property type="match status" value="1"/>
</dbReference>
<name>A0A7G5XJK2_9BACT</name>
<reference evidence="7" key="1">
    <citation type="submission" date="2020-08" db="EMBL/GenBank/DDBJ databases">
        <title>Lacibacter sp. S13-6-6 genome sequencing.</title>
        <authorList>
            <person name="Jin L."/>
        </authorList>
    </citation>
    <scope>NUCLEOTIDE SEQUENCE [LARGE SCALE GENOMIC DNA]</scope>
    <source>
        <strain evidence="7">S13-6-6</strain>
    </source>
</reference>
<dbReference type="CDD" id="cd00082">
    <property type="entry name" value="HisKA"/>
    <property type="match status" value="1"/>
</dbReference>
<dbReference type="GO" id="GO:0000155">
    <property type="term" value="F:phosphorelay sensor kinase activity"/>
    <property type="evidence" value="ECO:0007669"/>
    <property type="project" value="InterPro"/>
</dbReference>
<evidence type="ECO:0000259" key="5">
    <source>
        <dbReference type="PROSITE" id="PS50109"/>
    </source>
</evidence>
<dbReference type="InterPro" id="IPR003661">
    <property type="entry name" value="HisK_dim/P_dom"/>
</dbReference>
<keyword evidence="3" id="KW-0597">Phosphoprotein</keyword>
<dbReference type="InterPro" id="IPR004358">
    <property type="entry name" value="Sig_transdc_His_kin-like_C"/>
</dbReference>
<dbReference type="InterPro" id="IPR005467">
    <property type="entry name" value="His_kinase_dom"/>
</dbReference>
<dbReference type="FunFam" id="1.10.287.130:FF:000045">
    <property type="entry name" value="Two-component system sensor histidine kinase/response regulator"/>
    <property type="match status" value="1"/>
</dbReference>
<dbReference type="PANTHER" id="PTHR43547">
    <property type="entry name" value="TWO-COMPONENT HISTIDINE KINASE"/>
    <property type="match status" value="1"/>
</dbReference>
<dbReference type="RefSeq" id="WP_182804899.1">
    <property type="nucleotide sequence ID" value="NZ_CP060007.1"/>
</dbReference>
<keyword evidence="4" id="KW-0812">Transmembrane</keyword>
<dbReference type="InterPro" id="IPR011123">
    <property type="entry name" value="Y_Y_Y"/>
</dbReference>
<dbReference type="SUPFAM" id="SSF63829">
    <property type="entry name" value="Calcium-dependent phosphotriesterase"/>
    <property type="match status" value="3"/>
</dbReference>
<dbReference type="Pfam" id="PF07494">
    <property type="entry name" value="Reg_prop"/>
    <property type="match status" value="5"/>
</dbReference>
<dbReference type="Pfam" id="PF02518">
    <property type="entry name" value="HATPase_c"/>
    <property type="match status" value="1"/>
</dbReference>
<dbReference type="SMART" id="SM00387">
    <property type="entry name" value="HATPase_c"/>
    <property type="match status" value="1"/>
</dbReference>
<dbReference type="PROSITE" id="PS50109">
    <property type="entry name" value="HIS_KIN"/>
    <property type="match status" value="1"/>
</dbReference>
<dbReference type="InterPro" id="IPR036097">
    <property type="entry name" value="HisK_dim/P_sf"/>
</dbReference>
<dbReference type="Gene3D" id="2.130.10.10">
    <property type="entry name" value="YVTN repeat-like/Quinoprotein amine dehydrogenase"/>
    <property type="match status" value="2"/>
</dbReference>
<feature type="domain" description="Histidine kinase" evidence="5">
    <location>
        <begin position="831"/>
        <end position="1047"/>
    </location>
</feature>
<dbReference type="Pfam" id="PF00512">
    <property type="entry name" value="HisKA"/>
    <property type="match status" value="1"/>
</dbReference>
<keyword evidence="4" id="KW-1133">Transmembrane helix</keyword>
<dbReference type="Proteomes" id="UP000515344">
    <property type="component" value="Chromosome"/>
</dbReference>
<dbReference type="CDD" id="cd00075">
    <property type="entry name" value="HATPase"/>
    <property type="match status" value="1"/>
</dbReference>
<dbReference type="SMART" id="SM00388">
    <property type="entry name" value="HisKA"/>
    <property type="match status" value="1"/>
</dbReference>
<dbReference type="Gene3D" id="1.10.287.130">
    <property type="match status" value="1"/>
</dbReference>
<dbReference type="InterPro" id="IPR015943">
    <property type="entry name" value="WD40/YVTN_repeat-like_dom_sf"/>
</dbReference>
<dbReference type="PRINTS" id="PR00344">
    <property type="entry name" value="BCTRLSENSOR"/>
</dbReference>
<dbReference type="EC" id="2.7.13.3" evidence="2"/>
<keyword evidence="7" id="KW-1185">Reference proteome</keyword>
<comment type="catalytic activity">
    <reaction evidence="1">
        <text>ATP + protein L-histidine = ADP + protein N-phospho-L-histidine.</text>
        <dbReference type="EC" id="2.7.13.3"/>
    </reaction>
</comment>
<dbReference type="InterPro" id="IPR011110">
    <property type="entry name" value="Reg_prop"/>
</dbReference>
<dbReference type="PANTHER" id="PTHR43547:SF2">
    <property type="entry name" value="HYBRID SIGNAL TRANSDUCTION HISTIDINE KINASE C"/>
    <property type="match status" value="1"/>
</dbReference>
<evidence type="ECO:0000313" key="6">
    <source>
        <dbReference type="EMBL" id="QNA45655.1"/>
    </source>
</evidence>
<dbReference type="InterPro" id="IPR013783">
    <property type="entry name" value="Ig-like_fold"/>
</dbReference>
<feature type="transmembrane region" description="Helical" evidence="4">
    <location>
        <begin position="762"/>
        <end position="784"/>
    </location>
</feature>
<evidence type="ECO:0000256" key="1">
    <source>
        <dbReference type="ARBA" id="ARBA00000085"/>
    </source>
</evidence>
<dbReference type="SUPFAM" id="SSF47384">
    <property type="entry name" value="Homodimeric domain of signal transducing histidine kinase"/>
    <property type="match status" value="1"/>
</dbReference>
<keyword evidence="6" id="KW-0808">Transferase</keyword>
<dbReference type="AlphaFoldDB" id="A0A7G5XJK2"/>
<dbReference type="Pfam" id="PF07495">
    <property type="entry name" value="Y_Y_Y"/>
    <property type="match status" value="1"/>
</dbReference>
<dbReference type="InterPro" id="IPR003594">
    <property type="entry name" value="HATPase_dom"/>
</dbReference>
<accession>A0A7G5XJK2</accession>
<dbReference type="InterPro" id="IPR036890">
    <property type="entry name" value="HATPase_C_sf"/>
</dbReference>
<protein>
    <recommendedName>
        <fullName evidence="2">histidine kinase</fullName>
        <ecNumber evidence="2">2.7.13.3</ecNumber>
    </recommendedName>
</protein>
<dbReference type="SUPFAM" id="SSF55874">
    <property type="entry name" value="ATPase domain of HSP90 chaperone/DNA topoisomerase II/histidine kinase"/>
    <property type="match status" value="1"/>
</dbReference>
<evidence type="ECO:0000256" key="3">
    <source>
        <dbReference type="ARBA" id="ARBA00022553"/>
    </source>
</evidence>
<proteinExistence type="predicted"/>